<keyword evidence="14" id="KW-0961">Cell wall biogenesis/degradation</keyword>
<dbReference type="InterPro" id="IPR001264">
    <property type="entry name" value="Glyco_trans_51"/>
</dbReference>
<reference evidence="20 21" key="1">
    <citation type="journal article" date="2015" name="Nature">
        <title>rRNA introns, odd ribosomes, and small enigmatic genomes across a large radiation of phyla.</title>
        <authorList>
            <person name="Brown C.T."/>
            <person name="Hug L.A."/>
            <person name="Thomas B.C."/>
            <person name="Sharon I."/>
            <person name="Castelle C.J."/>
            <person name="Singh A."/>
            <person name="Wilkins M.J."/>
            <person name="Williams K.H."/>
            <person name="Banfield J.F."/>
        </authorList>
    </citation>
    <scope>NUCLEOTIDE SEQUENCE [LARGE SCALE GENOMIC DNA]</scope>
</reference>
<dbReference type="PANTHER" id="PTHR32282:SF11">
    <property type="entry name" value="PENICILLIN-BINDING PROTEIN 1B"/>
    <property type="match status" value="1"/>
</dbReference>
<dbReference type="GO" id="GO:0009002">
    <property type="term" value="F:serine-type D-Ala-D-Ala carboxypeptidase activity"/>
    <property type="evidence" value="ECO:0007669"/>
    <property type="project" value="UniProtKB-EC"/>
</dbReference>
<comment type="subcellular location">
    <subcellularLocation>
        <location evidence="1">Cell membrane</location>
    </subcellularLocation>
</comment>
<keyword evidence="6" id="KW-0645">Protease</keyword>
<dbReference type="Pfam" id="PF00905">
    <property type="entry name" value="Transpeptidase"/>
    <property type="match status" value="1"/>
</dbReference>
<evidence type="ECO:0000256" key="4">
    <source>
        <dbReference type="ARBA" id="ARBA00022475"/>
    </source>
</evidence>
<dbReference type="GO" id="GO:0008955">
    <property type="term" value="F:peptidoglycan glycosyltransferase activity"/>
    <property type="evidence" value="ECO:0007669"/>
    <property type="project" value="UniProtKB-EC"/>
</dbReference>
<sequence>MFGLFLWYSRDLPEPGKLVEAQVENSTRIYDRNGIPLYSVYEDVNRSYVALNKIPKHLQNATIAIEDQDFFTNEGFSLTGYVRGLLIDPILKRRVTGGSTITQQLVKNVLLTSERTIPRKIKELVLAIQVDQRYSKDEILEMYLNDVPYGGTAIGVEAAAETYFGKKVNELSLSESAVLAGLPQSPSTYSPYSGNDYYIGRSEQVLKNMREEGYITRDQEEKALSEVKKMTFSKKEETSFKAPHFVIYVKGILAEQFGEKAVETGGLQVTTTLDYEIQKEAEKIVDEEIEKLKGFRVGNGAVVVMDPKTGEILALVGSKDYFNEEEDGNFNVALANRQPGSSLKPIMYATAFEKGYTASSMIMDVETNFPTDDPTKPIYTPVNYDGKLRGPVQLRFALGNSLNIPAVKMLAKVGITDVMEKGYEMGLTNWEPTRENLQNVGLSLVLGGREVSLLDEVTAYSAIANKGVKMDPYTIEKVTDNKGKKLFEHRDNDGQRVLSEEIAFIISHILLDNNARSDAFGASSALRIAGKTVSVKTGTTDEKRDNWTVGFTPSYVVGVWVGNNDNSPMNPAVASGVTGASPIWNRVMSHVLKDEDDESPKIPDGVIAVEVDSFGGGIPTEGRPTRSEYFVKGTEPTTESQVYKKKDGNIFAWIREDDPVSDDGVNRWQEGIDRWIESFHKDDPFYHPSSDLINPPKEEKEED</sequence>
<evidence type="ECO:0000256" key="15">
    <source>
        <dbReference type="ARBA" id="ARBA00034000"/>
    </source>
</evidence>
<evidence type="ECO:0000256" key="11">
    <source>
        <dbReference type="ARBA" id="ARBA00022984"/>
    </source>
</evidence>
<evidence type="ECO:0000313" key="20">
    <source>
        <dbReference type="EMBL" id="KKQ75211.1"/>
    </source>
</evidence>
<dbReference type="InterPro" id="IPR012338">
    <property type="entry name" value="Beta-lactam/transpept-like"/>
</dbReference>
<dbReference type="Gene3D" id="1.10.3810.10">
    <property type="entry name" value="Biosynthetic peptidoglycan transglycosylase-like"/>
    <property type="match status" value="1"/>
</dbReference>
<keyword evidence="9" id="KW-0378">Hydrolase</keyword>
<keyword evidence="13" id="KW-0511">Multifunctional enzyme</keyword>
<dbReference type="SUPFAM" id="SSF56601">
    <property type="entry name" value="beta-lactamase/transpeptidase-like"/>
    <property type="match status" value="1"/>
</dbReference>
<evidence type="ECO:0000313" key="21">
    <source>
        <dbReference type="Proteomes" id="UP000034181"/>
    </source>
</evidence>
<evidence type="ECO:0000256" key="13">
    <source>
        <dbReference type="ARBA" id="ARBA00023268"/>
    </source>
</evidence>
<comment type="similarity">
    <text evidence="3">In the N-terminal section; belongs to the glycosyltransferase 51 family.</text>
</comment>
<gene>
    <name evidence="20" type="ORF">US96_C0015G0012</name>
</gene>
<comment type="caution">
    <text evidence="20">The sequence shown here is derived from an EMBL/GenBank/DDBJ whole genome shotgun (WGS) entry which is preliminary data.</text>
</comment>
<name>A0A0G0NDP2_9BACT</name>
<accession>A0A0G0NDP2</accession>
<dbReference type="GO" id="GO:0071555">
    <property type="term" value="P:cell wall organization"/>
    <property type="evidence" value="ECO:0007669"/>
    <property type="project" value="UniProtKB-KW"/>
</dbReference>
<evidence type="ECO:0000259" key="19">
    <source>
        <dbReference type="Pfam" id="PF00912"/>
    </source>
</evidence>
<feature type="region of interest" description="Disordered" evidence="17">
    <location>
        <begin position="683"/>
        <end position="703"/>
    </location>
</feature>
<dbReference type="AlphaFoldDB" id="A0A0G0NDP2"/>
<dbReference type="Pfam" id="PF00912">
    <property type="entry name" value="Transgly"/>
    <property type="match status" value="1"/>
</dbReference>
<evidence type="ECO:0000256" key="5">
    <source>
        <dbReference type="ARBA" id="ARBA00022645"/>
    </source>
</evidence>
<evidence type="ECO:0000256" key="1">
    <source>
        <dbReference type="ARBA" id="ARBA00004236"/>
    </source>
</evidence>
<dbReference type="Proteomes" id="UP000034181">
    <property type="component" value="Unassembled WGS sequence"/>
</dbReference>
<dbReference type="PATRIC" id="fig|1618569.3.peg.433"/>
<evidence type="ECO:0000256" key="7">
    <source>
        <dbReference type="ARBA" id="ARBA00022676"/>
    </source>
</evidence>
<dbReference type="GO" id="GO:0005886">
    <property type="term" value="C:plasma membrane"/>
    <property type="evidence" value="ECO:0007669"/>
    <property type="project" value="UniProtKB-SubCell"/>
</dbReference>
<keyword evidence="12" id="KW-0472">Membrane</keyword>
<dbReference type="NCBIfam" id="TIGR02074">
    <property type="entry name" value="PBP_1a_fam"/>
    <property type="match status" value="1"/>
</dbReference>
<dbReference type="GO" id="GO:0030288">
    <property type="term" value="C:outer membrane-bounded periplasmic space"/>
    <property type="evidence" value="ECO:0007669"/>
    <property type="project" value="TreeGrafter"/>
</dbReference>
<dbReference type="InterPro" id="IPR023346">
    <property type="entry name" value="Lysozyme-like_dom_sf"/>
</dbReference>
<dbReference type="SUPFAM" id="SSF53955">
    <property type="entry name" value="Lysozyme-like"/>
    <property type="match status" value="1"/>
</dbReference>
<dbReference type="EMBL" id="LBUZ01000015">
    <property type="protein sequence ID" value="KKQ75211.1"/>
    <property type="molecule type" value="Genomic_DNA"/>
</dbReference>
<evidence type="ECO:0000256" key="3">
    <source>
        <dbReference type="ARBA" id="ARBA00007739"/>
    </source>
</evidence>
<dbReference type="InterPro" id="IPR050396">
    <property type="entry name" value="Glycosyltr_51/Transpeptidase"/>
</dbReference>
<proteinExistence type="inferred from homology"/>
<evidence type="ECO:0000256" key="9">
    <source>
        <dbReference type="ARBA" id="ARBA00022801"/>
    </source>
</evidence>
<comment type="similarity">
    <text evidence="2">In the C-terminal section; belongs to the transpeptidase family.</text>
</comment>
<dbReference type="GO" id="GO:0009252">
    <property type="term" value="P:peptidoglycan biosynthetic process"/>
    <property type="evidence" value="ECO:0007669"/>
    <property type="project" value="UniProtKB-KW"/>
</dbReference>
<evidence type="ECO:0000256" key="16">
    <source>
        <dbReference type="ARBA" id="ARBA00049902"/>
    </source>
</evidence>
<feature type="domain" description="Penicillin-binding protein transpeptidase" evidence="18">
    <location>
        <begin position="300"/>
        <end position="565"/>
    </location>
</feature>
<dbReference type="GO" id="GO:0008360">
    <property type="term" value="P:regulation of cell shape"/>
    <property type="evidence" value="ECO:0007669"/>
    <property type="project" value="UniProtKB-KW"/>
</dbReference>
<evidence type="ECO:0000256" key="14">
    <source>
        <dbReference type="ARBA" id="ARBA00023316"/>
    </source>
</evidence>
<dbReference type="FunFam" id="1.10.3810.10:FF:000001">
    <property type="entry name" value="Penicillin-binding protein 1A"/>
    <property type="match status" value="1"/>
</dbReference>
<evidence type="ECO:0000256" key="10">
    <source>
        <dbReference type="ARBA" id="ARBA00022960"/>
    </source>
</evidence>
<keyword evidence="11" id="KW-0573">Peptidoglycan synthesis</keyword>
<dbReference type="GO" id="GO:0008658">
    <property type="term" value="F:penicillin binding"/>
    <property type="evidence" value="ECO:0007669"/>
    <property type="project" value="InterPro"/>
</dbReference>
<organism evidence="20 21">
    <name type="scientific">Candidatus Woesebacteria bacterium GW2011_GWB1_38_5b</name>
    <dbReference type="NCBI Taxonomy" id="1618569"/>
    <lineage>
        <taxon>Bacteria</taxon>
        <taxon>Candidatus Woeseibacteriota</taxon>
    </lineage>
</organism>
<comment type="catalytic activity">
    <reaction evidence="16">
        <text>[GlcNAc-(1-&gt;4)-Mur2Ac(oyl-L-Ala-gamma-D-Glu-L-Lys-D-Ala-D-Ala)](n)-di-trans,octa-cis-undecaprenyl diphosphate + beta-D-GlcNAc-(1-&gt;4)-Mur2Ac(oyl-L-Ala-gamma-D-Glu-L-Lys-D-Ala-D-Ala)-di-trans,octa-cis-undecaprenyl diphosphate = [GlcNAc-(1-&gt;4)-Mur2Ac(oyl-L-Ala-gamma-D-Glu-L-Lys-D-Ala-D-Ala)](n+1)-di-trans,octa-cis-undecaprenyl diphosphate + di-trans,octa-cis-undecaprenyl diphosphate + H(+)</text>
        <dbReference type="Rhea" id="RHEA:23708"/>
        <dbReference type="Rhea" id="RHEA-COMP:9602"/>
        <dbReference type="Rhea" id="RHEA-COMP:9603"/>
        <dbReference type="ChEBI" id="CHEBI:15378"/>
        <dbReference type="ChEBI" id="CHEBI:58405"/>
        <dbReference type="ChEBI" id="CHEBI:60033"/>
        <dbReference type="ChEBI" id="CHEBI:78435"/>
        <dbReference type="EC" id="2.4.99.28"/>
    </reaction>
</comment>
<evidence type="ECO:0000259" key="18">
    <source>
        <dbReference type="Pfam" id="PF00905"/>
    </source>
</evidence>
<evidence type="ECO:0000256" key="12">
    <source>
        <dbReference type="ARBA" id="ARBA00023136"/>
    </source>
</evidence>
<protein>
    <submittedName>
        <fullName evidence="20">Penicillin-binding protein</fullName>
    </submittedName>
</protein>
<feature type="domain" description="Glycosyl transferase family 51" evidence="19">
    <location>
        <begin position="38"/>
        <end position="209"/>
    </location>
</feature>
<evidence type="ECO:0000256" key="8">
    <source>
        <dbReference type="ARBA" id="ARBA00022679"/>
    </source>
</evidence>
<dbReference type="PANTHER" id="PTHR32282">
    <property type="entry name" value="BINDING PROTEIN TRANSPEPTIDASE, PUTATIVE-RELATED"/>
    <property type="match status" value="1"/>
</dbReference>
<keyword evidence="7" id="KW-0328">Glycosyltransferase</keyword>
<dbReference type="InterPro" id="IPR036950">
    <property type="entry name" value="PBP_transglycosylase"/>
</dbReference>
<keyword evidence="5" id="KW-0121">Carboxypeptidase</keyword>
<comment type="catalytic activity">
    <reaction evidence="15">
        <text>Preferential cleavage: (Ac)2-L-Lys-D-Ala-|-D-Ala. Also transpeptidation of peptidyl-alanyl moieties that are N-acyl substituents of D-alanine.</text>
        <dbReference type="EC" id="3.4.16.4"/>
    </reaction>
</comment>
<dbReference type="GO" id="GO:0006508">
    <property type="term" value="P:proteolysis"/>
    <property type="evidence" value="ECO:0007669"/>
    <property type="project" value="UniProtKB-KW"/>
</dbReference>
<keyword evidence="8" id="KW-0808">Transferase</keyword>
<keyword evidence="10" id="KW-0133">Cell shape</keyword>
<evidence type="ECO:0000256" key="2">
    <source>
        <dbReference type="ARBA" id="ARBA00007090"/>
    </source>
</evidence>
<evidence type="ECO:0000256" key="6">
    <source>
        <dbReference type="ARBA" id="ARBA00022670"/>
    </source>
</evidence>
<dbReference type="Gene3D" id="3.40.710.10">
    <property type="entry name" value="DD-peptidase/beta-lactamase superfamily"/>
    <property type="match status" value="1"/>
</dbReference>
<evidence type="ECO:0000256" key="17">
    <source>
        <dbReference type="SAM" id="MobiDB-lite"/>
    </source>
</evidence>
<keyword evidence="4" id="KW-1003">Cell membrane</keyword>
<dbReference type="InterPro" id="IPR001460">
    <property type="entry name" value="PCN-bd_Tpept"/>
</dbReference>